<evidence type="ECO:0000256" key="2">
    <source>
        <dbReference type="ARBA" id="ARBA00022771"/>
    </source>
</evidence>
<feature type="compositionally biased region" description="Low complexity" evidence="5">
    <location>
        <begin position="282"/>
        <end position="292"/>
    </location>
</feature>
<feature type="region of interest" description="Disordered" evidence="5">
    <location>
        <begin position="666"/>
        <end position="715"/>
    </location>
</feature>
<keyword evidence="8" id="KW-1185">Reference proteome</keyword>
<feature type="region of interest" description="Disordered" evidence="5">
    <location>
        <begin position="1141"/>
        <end position="1202"/>
    </location>
</feature>
<feature type="compositionally biased region" description="Polar residues" evidence="5">
    <location>
        <begin position="606"/>
        <end position="622"/>
    </location>
</feature>
<feature type="region of interest" description="Disordered" evidence="5">
    <location>
        <begin position="118"/>
        <end position="172"/>
    </location>
</feature>
<evidence type="ECO:0000256" key="1">
    <source>
        <dbReference type="ARBA" id="ARBA00022723"/>
    </source>
</evidence>
<evidence type="ECO:0000313" key="7">
    <source>
        <dbReference type="EMBL" id="KAB8069982.1"/>
    </source>
</evidence>
<feature type="compositionally biased region" description="Basic and acidic residues" evidence="5">
    <location>
        <begin position="1141"/>
        <end position="1156"/>
    </location>
</feature>
<reference evidence="7 8" key="1">
    <citation type="submission" date="2019-04" db="EMBL/GenBank/DDBJ databases">
        <title>Friends and foes A comparative genomics study of 23 Aspergillus species from section Flavi.</title>
        <authorList>
            <consortium name="DOE Joint Genome Institute"/>
            <person name="Kjaerbolling I."/>
            <person name="Vesth T."/>
            <person name="Frisvad J.C."/>
            <person name="Nybo J.L."/>
            <person name="Theobald S."/>
            <person name="Kildgaard S."/>
            <person name="Isbrandt T."/>
            <person name="Kuo A."/>
            <person name="Sato A."/>
            <person name="Lyhne E.K."/>
            <person name="Kogle M.E."/>
            <person name="Wiebenga A."/>
            <person name="Kun R.S."/>
            <person name="Lubbers R.J."/>
            <person name="Makela M.R."/>
            <person name="Barry K."/>
            <person name="Chovatia M."/>
            <person name="Clum A."/>
            <person name="Daum C."/>
            <person name="Haridas S."/>
            <person name="He G."/>
            <person name="LaButti K."/>
            <person name="Lipzen A."/>
            <person name="Mondo S."/>
            <person name="Riley R."/>
            <person name="Salamov A."/>
            <person name="Simmons B.A."/>
            <person name="Magnuson J.K."/>
            <person name="Henrissat B."/>
            <person name="Mortensen U.H."/>
            <person name="Larsen T.O."/>
            <person name="Devries R.P."/>
            <person name="Grigoriev I.V."/>
            <person name="Machida M."/>
            <person name="Baker S.E."/>
            <person name="Andersen M.R."/>
        </authorList>
    </citation>
    <scope>NUCLEOTIDE SEQUENCE [LARGE SCALE GENOMIC DNA]</scope>
    <source>
        <strain evidence="7 8">CBS 151.66</strain>
    </source>
</reference>
<dbReference type="OrthoDB" id="27975at2759"/>
<dbReference type="InterPro" id="IPR013083">
    <property type="entry name" value="Znf_RING/FYVE/PHD"/>
</dbReference>
<dbReference type="PANTHER" id="PTHR10782">
    <property type="entry name" value="ZINC FINGER MIZ DOMAIN-CONTAINING PROTEIN"/>
    <property type="match status" value="1"/>
</dbReference>
<dbReference type="Gene3D" id="3.30.40.10">
    <property type="entry name" value="Zinc/RING finger domain, C3HC4 (zinc finger)"/>
    <property type="match status" value="1"/>
</dbReference>
<gene>
    <name evidence="7" type="ORF">BDV29DRAFT_181726</name>
</gene>
<evidence type="ECO:0000259" key="6">
    <source>
        <dbReference type="PROSITE" id="PS51044"/>
    </source>
</evidence>
<evidence type="ECO:0000313" key="8">
    <source>
        <dbReference type="Proteomes" id="UP000326565"/>
    </source>
</evidence>
<accession>A0A5N5WS92</accession>
<feature type="region of interest" description="Disordered" evidence="5">
    <location>
        <begin position="46"/>
        <end position="97"/>
    </location>
</feature>
<feature type="compositionally biased region" description="Low complexity" evidence="5">
    <location>
        <begin position="163"/>
        <end position="172"/>
    </location>
</feature>
<keyword evidence="2 4" id="KW-0863">Zinc-finger</keyword>
<feature type="compositionally biased region" description="Polar residues" evidence="5">
    <location>
        <begin position="729"/>
        <end position="745"/>
    </location>
</feature>
<dbReference type="PROSITE" id="PS00202">
    <property type="entry name" value="RUBREDOXIN"/>
    <property type="match status" value="1"/>
</dbReference>
<keyword evidence="3" id="KW-0862">Zinc</keyword>
<proteinExistence type="predicted"/>
<evidence type="ECO:0000256" key="3">
    <source>
        <dbReference type="ARBA" id="ARBA00022833"/>
    </source>
</evidence>
<dbReference type="Proteomes" id="UP000326565">
    <property type="component" value="Unassembled WGS sequence"/>
</dbReference>
<evidence type="ECO:0000256" key="5">
    <source>
        <dbReference type="SAM" id="MobiDB-lite"/>
    </source>
</evidence>
<feature type="compositionally biased region" description="Polar residues" evidence="5">
    <location>
        <begin position="1167"/>
        <end position="1193"/>
    </location>
</feature>
<feature type="compositionally biased region" description="Pro residues" evidence="5">
    <location>
        <begin position="796"/>
        <end position="814"/>
    </location>
</feature>
<feature type="region of interest" description="Disordered" evidence="5">
    <location>
        <begin position="207"/>
        <end position="321"/>
    </location>
</feature>
<dbReference type="Pfam" id="PF02891">
    <property type="entry name" value="zf-MIZ"/>
    <property type="match status" value="1"/>
</dbReference>
<sequence length="1202" mass="130999">MSPNPHLPNVNSNPNSVVSSNSTANIFLGGVRRSWMLNAADNFAESTSFSPSLSTPASCPPDSSATTATTTAAADAAATAGRTRQQGMRESSLRVLPVPSQIQENAASVAATAATAAAQPQSLPNVRTPTAPGHAQQQFQQQTVVPQGLSDRAGPDAPSMSPAATTTTTTTTATNRTPVATVQSTSRPDANPIVIPLPPFDSPANVGNHNGANQSVAVPASPRTIMGPAPLSNSSQPGAATPTLSPMGTGSVGIVSRNPSKAEHRLERNGIPQQLQRRGSRASHSNSPALSPALPPPTTSPAHQLAHPPSAHRRNPFHNPHLEDEFFDQSLARLEKFANELRERNCLGNVEQPRTQLLSQACAERDPLFLAIHQVYCLHSLAPLEFFNLPGYAERQSRGLDVIKRILVENSRVSDGFLRWAANFPAPLIGLMQRSMYRQAVEQAGQCLGFLADRWPMYVQQVRTRDFPPLVEELVKNFGITSWALAYTFFLSTCRSLTGSKNEEHLKAVWQQDLQYYQRRCASSGPVSNARTQEEGLKVIQAYRSVSVAAGTQQSKEPSPLSHRPMSIVGERGSMMHPVTRRTSTGSPQIRSPQIHLPLRSQLASPTVQGITSAPHSHSPLVSTAGIRGPVPHTVPRPPGAPISQIINPQASPQVSYQVAFSTPRMPANASSVRPASISTTSGRQSSRTNGTPSPQYSHQIQVSESRPTSTPAQAAVPTTMVYPSQIMQQPLSEDRSSSTMQGATPVQRHVATQPPQLELRSIGVGPSAQPVDLRNHAQSPHSPFHQGPRPHLHPPRPPTLLLPPPGPVPMNPAPPQPLRAALHQAHLRDPHNCLFSLGPAGEKEVELFQYLSSFAVPPKPLGRVKCVFHWKFNLSKEDEQHFPKTRSARNGQRPLRFYVSGNRIYRLRCIKVPPSTSEVAEQVWSVAESVWPSVFYVHVNKVELFVRRRVHNGKDLPLDITDYLQEGENLISLHVIRGPAETNDLLYAMGVEVLEVSDLARTISLAQALPAAESQELICKRVSSGSQDDEISVVSDHLSVNLVDPFTARVFDRPVRGRFCEHQDCFDHTTWIQTRASKSGRRSLKNDWRCPICGRDARPQHLVVDGFLRDVHAELARTDRLEGARAILIKADGSWVLKTEADTRSSIERGTEDTTGRVSCKRKANGDSNHPPTSQKPKFERTNSVNETSSHSHPPEVISLD</sequence>
<feature type="region of interest" description="Disordered" evidence="5">
    <location>
        <begin position="606"/>
        <end position="642"/>
    </location>
</feature>
<protein>
    <recommendedName>
        <fullName evidence="6">SP-RING-type domain-containing protein</fullName>
    </recommendedName>
</protein>
<dbReference type="PANTHER" id="PTHR10782:SF4">
    <property type="entry name" value="TONALLI, ISOFORM E"/>
    <property type="match status" value="1"/>
</dbReference>
<dbReference type="GO" id="GO:0061665">
    <property type="term" value="F:SUMO ligase activity"/>
    <property type="evidence" value="ECO:0007669"/>
    <property type="project" value="TreeGrafter"/>
</dbReference>
<dbReference type="PROSITE" id="PS51044">
    <property type="entry name" value="ZF_SP_RING"/>
    <property type="match status" value="1"/>
</dbReference>
<dbReference type="GO" id="GO:0016925">
    <property type="term" value="P:protein sumoylation"/>
    <property type="evidence" value="ECO:0007669"/>
    <property type="project" value="TreeGrafter"/>
</dbReference>
<dbReference type="GO" id="GO:0000785">
    <property type="term" value="C:chromatin"/>
    <property type="evidence" value="ECO:0007669"/>
    <property type="project" value="TreeGrafter"/>
</dbReference>
<dbReference type="AlphaFoldDB" id="A0A5N5WS92"/>
<dbReference type="GO" id="GO:0008270">
    <property type="term" value="F:zinc ion binding"/>
    <property type="evidence" value="ECO:0007669"/>
    <property type="project" value="UniProtKB-KW"/>
</dbReference>
<feature type="compositionally biased region" description="Polar residues" evidence="5">
    <location>
        <begin position="669"/>
        <end position="713"/>
    </location>
</feature>
<name>A0A5N5WS92_9EURO</name>
<dbReference type="InterPro" id="IPR018527">
    <property type="entry name" value="Rubredoxin_Fe_BS"/>
</dbReference>
<feature type="compositionally biased region" description="Polar residues" evidence="5">
    <location>
        <begin position="207"/>
        <end position="216"/>
    </location>
</feature>
<keyword evidence="1" id="KW-0479">Metal-binding</keyword>
<feature type="compositionally biased region" description="Polar residues" evidence="5">
    <location>
        <begin position="119"/>
        <end position="128"/>
    </location>
</feature>
<organism evidence="7 8">
    <name type="scientific">Aspergillus leporis</name>
    <dbReference type="NCBI Taxonomy" id="41062"/>
    <lineage>
        <taxon>Eukaryota</taxon>
        <taxon>Fungi</taxon>
        <taxon>Dikarya</taxon>
        <taxon>Ascomycota</taxon>
        <taxon>Pezizomycotina</taxon>
        <taxon>Eurotiomycetes</taxon>
        <taxon>Eurotiomycetidae</taxon>
        <taxon>Eurotiales</taxon>
        <taxon>Aspergillaceae</taxon>
        <taxon>Aspergillus</taxon>
        <taxon>Aspergillus subgen. Circumdati</taxon>
    </lineage>
</organism>
<feature type="compositionally biased region" description="Low complexity" evidence="5">
    <location>
        <begin position="54"/>
        <end position="80"/>
    </location>
</feature>
<dbReference type="EMBL" id="ML732318">
    <property type="protein sequence ID" value="KAB8069982.1"/>
    <property type="molecule type" value="Genomic_DNA"/>
</dbReference>
<feature type="region of interest" description="Disordered" evidence="5">
    <location>
        <begin position="729"/>
        <end position="814"/>
    </location>
</feature>
<evidence type="ECO:0000256" key="4">
    <source>
        <dbReference type="PROSITE-ProRule" id="PRU00452"/>
    </source>
</evidence>
<dbReference type="InterPro" id="IPR004181">
    <property type="entry name" value="Znf_MIZ"/>
</dbReference>
<feature type="compositionally biased region" description="Polar residues" evidence="5">
    <location>
        <begin position="231"/>
        <end position="248"/>
    </location>
</feature>
<feature type="domain" description="SP-RING-type" evidence="6">
    <location>
        <begin position="1028"/>
        <end position="1118"/>
    </location>
</feature>